<feature type="transmembrane region" description="Helical" evidence="1">
    <location>
        <begin position="34"/>
        <end position="52"/>
    </location>
</feature>
<keyword evidence="1" id="KW-0472">Membrane</keyword>
<dbReference type="AlphaFoldDB" id="A0A1Y4Q9F6"/>
<comment type="caution">
    <text evidence="2">The sequence shown here is derived from an EMBL/GenBank/DDBJ whole genome shotgun (WGS) entry which is preliminary data.</text>
</comment>
<evidence type="ECO:0000313" key="2">
    <source>
        <dbReference type="EMBL" id="OUQ06464.1"/>
    </source>
</evidence>
<dbReference type="InterPro" id="IPR010898">
    <property type="entry name" value="Hpre_diP_synth_I"/>
</dbReference>
<evidence type="ECO:0000313" key="3">
    <source>
        <dbReference type="Proteomes" id="UP000196258"/>
    </source>
</evidence>
<dbReference type="InterPro" id="IPR014535">
    <property type="entry name" value="Hpre_diP_synt_I"/>
</dbReference>
<reference evidence="3" key="1">
    <citation type="submission" date="2017-04" db="EMBL/GenBank/DDBJ databases">
        <title>Function of individual gut microbiota members based on whole genome sequencing of pure cultures obtained from chicken caecum.</title>
        <authorList>
            <person name="Medvecky M."/>
            <person name="Cejkova D."/>
            <person name="Polansky O."/>
            <person name="Karasova D."/>
            <person name="Kubasova T."/>
            <person name="Cizek A."/>
            <person name="Rychlik I."/>
        </authorList>
    </citation>
    <scope>NUCLEOTIDE SEQUENCE [LARGE SCALE GENOMIC DNA]</scope>
    <source>
        <strain evidence="3">An149</strain>
    </source>
</reference>
<gene>
    <name evidence="2" type="ORF">B5E91_00630</name>
</gene>
<accession>A0A1Y4Q9F6</accession>
<dbReference type="EMBL" id="NFLB01000001">
    <property type="protein sequence ID" value="OUQ06464.1"/>
    <property type="molecule type" value="Genomic_DNA"/>
</dbReference>
<feature type="transmembrane region" description="Helical" evidence="1">
    <location>
        <begin position="137"/>
        <end position="157"/>
    </location>
</feature>
<dbReference type="PIRSF" id="PIRSF027391">
    <property type="entry name" value="Hpre_diP_synt_I"/>
    <property type="match status" value="1"/>
</dbReference>
<proteinExistence type="predicted"/>
<feature type="transmembrane region" description="Helical" evidence="1">
    <location>
        <begin position="102"/>
        <end position="125"/>
    </location>
</feature>
<sequence>MKTKQLTKLSLLTAIALSLFVVEMRIPNPVNIPGVKLGLANIITVYAVYYFKKSEVILMVTTKVILGSIFSGQLISIIYSIMDNIFCLAGMFLLKNIIPINYLWLSSIFGAIFHNIGQILAAVILTQSPALITYLPFLLISGCLAGLCTGLCAQIIVKRLSQNAKT</sequence>
<keyword evidence="1" id="KW-1133">Transmembrane helix</keyword>
<keyword evidence="1" id="KW-0812">Transmembrane</keyword>
<organism evidence="2 3">
    <name type="scientific">Thomasclavelia spiroformis</name>
    <dbReference type="NCBI Taxonomy" id="29348"/>
    <lineage>
        <taxon>Bacteria</taxon>
        <taxon>Bacillati</taxon>
        <taxon>Bacillota</taxon>
        <taxon>Erysipelotrichia</taxon>
        <taxon>Erysipelotrichales</taxon>
        <taxon>Coprobacillaceae</taxon>
        <taxon>Thomasclavelia</taxon>
    </lineage>
</organism>
<name>A0A1Y4Q9F6_9FIRM</name>
<dbReference type="Proteomes" id="UP000196258">
    <property type="component" value="Unassembled WGS sequence"/>
</dbReference>
<evidence type="ECO:0000256" key="1">
    <source>
        <dbReference type="SAM" id="Phobius"/>
    </source>
</evidence>
<feature type="transmembrane region" description="Helical" evidence="1">
    <location>
        <begin position="64"/>
        <end position="82"/>
    </location>
</feature>
<protein>
    <submittedName>
        <fullName evidence="2">Heptaprenyl diphosphate synthase</fullName>
    </submittedName>
</protein>
<dbReference type="Gene3D" id="1.10.1760.20">
    <property type="match status" value="1"/>
</dbReference>
<dbReference type="Pfam" id="PF07456">
    <property type="entry name" value="Hpre_diP_synt_I"/>
    <property type="match status" value="1"/>
</dbReference>
<dbReference type="RefSeq" id="WP_087253803.1">
    <property type="nucleotide sequence ID" value="NZ_CAMMFM010000001.1"/>
</dbReference>